<proteinExistence type="predicted"/>
<dbReference type="Gene3D" id="1.10.340.70">
    <property type="match status" value="1"/>
</dbReference>
<comment type="caution">
    <text evidence="2">The sequence shown here is derived from an EMBL/GenBank/DDBJ whole genome shotgun (WGS) entry which is preliminary data.</text>
</comment>
<dbReference type="Pfam" id="PF17921">
    <property type="entry name" value="Integrase_H2C2"/>
    <property type="match status" value="1"/>
</dbReference>
<evidence type="ECO:0000259" key="1">
    <source>
        <dbReference type="Pfam" id="PF17921"/>
    </source>
</evidence>
<dbReference type="SUPFAM" id="SSF53098">
    <property type="entry name" value="Ribonuclease H-like"/>
    <property type="match status" value="1"/>
</dbReference>
<sequence>MVEEYVAALTVVESNFLDQIRESSKTDAGYLKLVEQVKNGQIQKYWLDSGLLYAKGGRTFVPTGPLRRRLLRETHDPHWAGHPGMDRMLALLARRYYWPRMEEDIKTYVRTCLVCQLDKVEKKKTVGLLQPLPVPEGPWQSISMDFISGFPKVNGMASIFVVIDRFSKYGMFMAAPNACPAEMAAELFF</sequence>
<dbReference type="InterPro" id="IPR036397">
    <property type="entry name" value="RNaseH_sf"/>
</dbReference>
<reference evidence="2" key="1">
    <citation type="submission" date="2020-06" db="EMBL/GenBank/DDBJ databases">
        <authorList>
            <person name="Li T."/>
            <person name="Hu X."/>
            <person name="Zhang T."/>
            <person name="Song X."/>
            <person name="Zhang H."/>
            <person name="Dai N."/>
            <person name="Sheng W."/>
            <person name="Hou X."/>
            <person name="Wei L."/>
        </authorList>
    </citation>
    <scope>NUCLEOTIDE SEQUENCE</scope>
    <source>
        <strain evidence="2">KEN1</strain>
        <tissue evidence="2">Leaf</tissue>
    </source>
</reference>
<accession>A0AAW2Y919</accession>
<dbReference type="GO" id="GO:0003676">
    <property type="term" value="F:nucleic acid binding"/>
    <property type="evidence" value="ECO:0007669"/>
    <property type="project" value="InterPro"/>
</dbReference>
<name>A0AAW2Y919_9LAMI</name>
<dbReference type="EMBL" id="JACGWN010000001">
    <property type="protein sequence ID" value="KAL0461932.1"/>
    <property type="molecule type" value="Genomic_DNA"/>
</dbReference>
<dbReference type="InterPro" id="IPR012337">
    <property type="entry name" value="RNaseH-like_sf"/>
</dbReference>
<dbReference type="FunFam" id="1.10.340.70:FF:000001">
    <property type="entry name" value="Retrovirus-related Pol polyprotein from transposon gypsy-like Protein"/>
    <property type="match status" value="1"/>
</dbReference>
<dbReference type="PANTHER" id="PTHR37984">
    <property type="entry name" value="PROTEIN CBG26694"/>
    <property type="match status" value="1"/>
</dbReference>
<reference evidence="2" key="2">
    <citation type="journal article" date="2024" name="Plant">
        <title>Genomic evolution and insights into agronomic trait innovations of Sesamum species.</title>
        <authorList>
            <person name="Miao H."/>
            <person name="Wang L."/>
            <person name="Qu L."/>
            <person name="Liu H."/>
            <person name="Sun Y."/>
            <person name="Le M."/>
            <person name="Wang Q."/>
            <person name="Wei S."/>
            <person name="Zheng Y."/>
            <person name="Lin W."/>
            <person name="Duan Y."/>
            <person name="Cao H."/>
            <person name="Xiong S."/>
            <person name="Wang X."/>
            <person name="Wei L."/>
            <person name="Li C."/>
            <person name="Ma Q."/>
            <person name="Ju M."/>
            <person name="Zhao R."/>
            <person name="Li G."/>
            <person name="Mu C."/>
            <person name="Tian Q."/>
            <person name="Mei H."/>
            <person name="Zhang T."/>
            <person name="Gao T."/>
            <person name="Zhang H."/>
        </authorList>
    </citation>
    <scope>NUCLEOTIDE SEQUENCE</scope>
    <source>
        <strain evidence="2">KEN1</strain>
    </source>
</reference>
<dbReference type="InterPro" id="IPR050951">
    <property type="entry name" value="Retrovirus_Pol_polyprotein"/>
</dbReference>
<organism evidence="2">
    <name type="scientific">Sesamum latifolium</name>
    <dbReference type="NCBI Taxonomy" id="2727402"/>
    <lineage>
        <taxon>Eukaryota</taxon>
        <taxon>Viridiplantae</taxon>
        <taxon>Streptophyta</taxon>
        <taxon>Embryophyta</taxon>
        <taxon>Tracheophyta</taxon>
        <taxon>Spermatophyta</taxon>
        <taxon>Magnoliopsida</taxon>
        <taxon>eudicotyledons</taxon>
        <taxon>Gunneridae</taxon>
        <taxon>Pentapetalae</taxon>
        <taxon>asterids</taxon>
        <taxon>lamiids</taxon>
        <taxon>Lamiales</taxon>
        <taxon>Pedaliaceae</taxon>
        <taxon>Sesamum</taxon>
    </lineage>
</organism>
<dbReference type="AlphaFoldDB" id="A0AAW2Y919"/>
<evidence type="ECO:0000313" key="2">
    <source>
        <dbReference type="EMBL" id="KAL0461932.1"/>
    </source>
</evidence>
<gene>
    <name evidence="2" type="ORF">Slati_0080800</name>
</gene>
<dbReference type="Gene3D" id="3.30.420.10">
    <property type="entry name" value="Ribonuclease H-like superfamily/Ribonuclease H"/>
    <property type="match status" value="1"/>
</dbReference>
<protein>
    <submittedName>
        <fullName evidence="2">Transposon Ty3-G Gag-Pol polyprotein</fullName>
    </submittedName>
</protein>
<dbReference type="InterPro" id="IPR041588">
    <property type="entry name" value="Integrase_H2C2"/>
</dbReference>
<dbReference type="PANTHER" id="PTHR37984:SF5">
    <property type="entry name" value="PROTEIN NYNRIN-LIKE"/>
    <property type="match status" value="1"/>
</dbReference>
<feature type="domain" description="Integrase zinc-binding" evidence="1">
    <location>
        <begin position="65"/>
        <end position="119"/>
    </location>
</feature>